<proteinExistence type="predicted"/>
<evidence type="ECO:0000313" key="6">
    <source>
        <dbReference type="EMBL" id="MDR6301491.1"/>
    </source>
</evidence>
<keyword evidence="3" id="KW-0998">Cell outer membrane</keyword>
<dbReference type="InterPro" id="IPR006665">
    <property type="entry name" value="OmpA-like"/>
</dbReference>
<feature type="domain" description="OmpA-like" evidence="5">
    <location>
        <begin position="192"/>
        <end position="311"/>
    </location>
</feature>
<dbReference type="Pfam" id="PF00691">
    <property type="entry name" value="OmpA"/>
    <property type="match status" value="1"/>
</dbReference>
<evidence type="ECO:0000256" key="1">
    <source>
        <dbReference type="ARBA" id="ARBA00004442"/>
    </source>
</evidence>
<comment type="caution">
    <text evidence="6">The sequence shown here is derived from an EMBL/GenBank/DDBJ whole genome shotgun (WGS) entry which is preliminary data.</text>
</comment>
<keyword evidence="2 4" id="KW-0472">Membrane</keyword>
<sequence>MNKLHFIFAFFYFTISLTAQIEFQEMDLQKFYKVGENKEIFMPLGKISFADSIISFKEGSPKALEEFSNPKNALGESDYVRYLDPSYVSIGCGGELIVQFTDNGFIDIEGSDLYFFEIGPSVEAFEVEISEDGKTWYPVGDTHGGSSYVDISSAEKNIDYKRIYYYVKIKDLRFFCRGPTPGADIDAIATIAGVLKIDLQANLLFDTDKFTLKESAKIALDSLKSGLKPIPKAEIIIEGHTDADGSSAYNITLSKNRAESVKTYLEEILAEVGDYTFETKFYGEEKPKSTNQTAKGKQENRRVEIVVIPDEEFYKPPKKKKPKP</sequence>
<dbReference type="PANTHER" id="PTHR30329:SF21">
    <property type="entry name" value="LIPOPROTEIN YIAD-RELATED"/>
    <property type="match status" value="1"/>
</dbReference>
<organism evidence="6 7">
    <name type="scientific">Mesonia maritima</name>
    <dbReference type="NCBI Taxonomy" id="1793873"/>
    <lineage>
        <taxon>Bacteria</taxon>
        <taxon>Pseudomonadati</taxon>
        <taxon>Bacteroidota</taxon>
        <taxon>Flavobacteriia</taxon>
        <taxon>Flavobacteriales</taxon>
        <taxon>Flavobacteriaceae</taxon>
        <taxon>Mesonia</taxon>
    </lineage>
</organism>
<dbReference type="InterPro" id="IPR036737">
    <property type="entry name" value="OmpA-like_sf"/>
</dbReference>
<dbReference type="Proteomes" id="UP001257659">
    <property type="component" value="Unassembled WGS sequence"/>
</dbReference>
<accession>A0ABU1K861</accession>
<dbReference type="InterPro" id="IPR006664">
    <property type="entry name" value="OMP_bac"/>
</dbReference>
<evidence type="ECO:0000313" key="7">
    <source>
        <dbReference type="Proteomes" id="UP001257659"/>
    </source>
</evidence>
<dbReference type="RefSeq" id="WP_309728950.1">
    <property type="nucleotide sequence ID" value="NZ_JAVDQA010000006.1"/>
</dbReference>
<dbReference type="PROSITE" id="PS51123">
    <property type="entry name" value="OMPA_2"/>
    <property type="match status" value="1"/>
</dbReference>
<dbReference type="CDD" id="cd07185">
    <property type="entry name" value="OmpA_C-like"/>
    <property type="match status" value="1"/>
</dbReference>
<dbReference type="SUPFAM" id="SSF103088">
    <property type="entry name" value="OmpA-like"/>
    <property type="match status" value="1"/>
</dbReference>
<dbReference type="PANTHER" id="PTHR30329">
    <property type="entry name" value="STATOR ELEMENT OF FLAGELLAR MOTOR COMPLEX"/>
    <property type="match status" value="1"/>
</dbReference>
<dbReference type="InterPro" id="IPR050330">
    <property type="entry name" value="Bact_OuterMem_StrucFunc"/>
</dbReference>
<protein>
    <submittedName>
        <fullName evidence="6">Outer membrane protein OmpA-like peptidoglycan-associated protein</fullName>
    </submittedName>
</protein>
<comment type="subcellular location">
    <subcellularLocation>
        <location evidence="1">Cell outer membrane</location>
    </subcellularLocation>
</comment>
<evidence type="ECO:0000256" key="2">
    <source>
        <dbReference type="ARBA" id="ARBA00023136"/>
    </source>
</evidence>
<reference evidence="6 7" key="1">
    <citation type="submission" date="2023-07" db="EMBL/GenBank/DDBJ databases">
        <title>Genomic Encyclopedia of Type Strains, Phase IV (KMG-IV): sequencing the most valuable type-strain genomes for metagenomic binning, comparative biology and taxonomic classification.</title>
        <authorList>
            <person name="Goeker M."/>
        </authorList>
    </citation>
    <scope>NUCLEOTIDE SEQUENCE [LARGE SCALE GENOMIC DNA]</scope>
    <source>
        <strain evidence="6 7">DSM 102814</strain>
    </source>
</reference>
<name>A0ABU1K861_9FLAO</name>
<evidence type="ECO:0000256" key="3">
    <source>
        <dbReference type="ARBA" id="ARBA00023237"/>
    </source>
</evidence>
<evidence type="ECO:0000259" key="5">
    <source>
        <dbReference type="PROSITE" id="PS51123"/>
    </source>
</evidence>
<dbReference type="EMBL" id="JAVDQA010000006">
    <property type="protein sequence ID" value="MDR6301491.1"/>
    <property type="molecule type" value="Genomic_DNA"/>
</dbReference>
<dbReference type="PRINTS" id="PR01021">
    <property type="entry name" value="OMPADOMAIN"/>
</dbReference>
<evidence type="ECO:0000256" key="4">
    <source>
        <dbReference type="PROSITE-ProRule" id="PRU00473"/>
    </source>
</evidence>
<gene>
    <name evidence="6" type="ORF">GGR31_002160</name>
</gene>
<dbReference type="Gene3D" id="3.30.1330.60">
    <property type="entry name" value="OmpA-like domain"/>
    <property type="match status" value="1"/>
</dbReference>
<keyword evidence="7" id="KW-1185">Reference proteome</keyword>